<evidence type="ECO:0000256" key="5">
    <source>
        <dbReference type="ARBA" id="ARBA00022842"/>
    </source>
</evidence>
<keyword evidence="1 6" id="KW-1277">Toxin-antitoxin system</keyword>
<protein>
    <recommendedName>
        <fullName evidence="6">Ribonuclease VapC</fullName>
        <shortName evidence="6">RNase VapC</shortName>
        <ecNumber evidence="6">3.1.-.-</ecNumber>
    </recommendedName>
    <alternativeName>
        <fullName evidence="6">Toxin VapC</fullName>
    </alternativeName>
</protein>
<keyword evidence="3 6" id="KW-0479">Metal-binding</keyword>
<organism evidence="8 9">
    <name type="scientific">Amycolatopsis taiwanensis</name>
    <dbReference type="NCBI Taxonomy" id="342230"/>
    <lineage>
        <taxon>Bacteria</taxon>
        <taxon>Bacillati</taxon>
        <taxon>Actinomycetota</taxon>
        <taxon>Actinomycetes</taxon>
        <taxon>Pseudonocardiales</taxon>
        <taxon>Pseudonocardiaceae</taxon>
        <taxon>Amycolatopsis</taxon>
    </lineage>
</organism>
<dbReference type="Proteomes" id="UP001165136">
    <property type="component" value="Unassembled WGS sequence"/>
</dbReference>
<accession>A0A9W6QWL1</accession>
<keyword evidence="6" id="KW-0800">Toxin</keyword>
<keyword evidence="4 6" id="KW-0378">Hydrolase</keyword>
<dbReference type="GO" id="GO:0004540">
    <property type="term" value="F:RNA nuclease activity"/>
    <property type="evidence" value="ECO:0007669"/>
    <property type="project" value="InterPro"/>
</dbReference>
<dbReference type="AlphaFoldDB" id="A0A9W6QWL1"/>
<dbReference type="SUPFAM" id="SSF88723">
    <property type="entry name" value="PIN domain-like"/>
    <property type="match status" value="1"/>
</dbReference>
<evidence type="ECO:0000313" key="9">
    <source>
        <dbReference type="Proteomes" id="UP001165136"/>
    </source>
</evidence>
<dbReference type="GO" id="GO:0016787">
    <property type="term" value="F:hydrolase activity"/>
    <property type="evidence" value="ECO:0007669"/>
    <property type="project" value="UniProtKB-KW"/>
</dbReference>
<keyword evidence="5 6" id="KW-0460">Magnesium</keyword>
<evidence type="ECO:0000259" key="7">
    <source>
        <dbReference type="Pfam" id="PF01850"/>
    </source>
</evidence>
<evidence type="ECO:0000256" key="6">
    <source>
        <dbReference type="HAMAP-Rule" id="MF_00265"/>
    </source>
</evidence>
<keyword evidence="2 6" id="KW-0540">Nuclease</keyword>
<dbReference type="InterPro" id="IPR022907">
    <property type="entry name" value="VapC_family"/>
</dbReference>
<dbReference type="HAMAP" id="MF_00265">
    <property type="entry name" value="VapC_Nob1"/>
    <property type="match status" value="1"/>
</dbReference>
<evidence type="ECO:0000256" key="1">
    <source>
        <dbReference type="ARBA" id="ARBA00022649"/>
    </source>
</evidence>
<dbReference type="Gene3D" id="3.40.50.1010">
    <property type="entry name" value="5'-nuclease"/>
    <property type="match status" value="1"/>
</dbReference>
<evidence type="ECO:0000313" key="8">
    <source>
        <dbReference type="EMBL" id="GLY63407.1"/>
    </source>
</evidence>
<dbReference type="RefSeq" id="WP_285485456.1">
    <property type="nucleotide sequence ID" value="NZ_BSTI01000001.1"/>
</dbReference>
<dbReference type="InterPro" id="IPR029060">
    <property type="entry name" value="PIN-like_dom_sf"/>
</dbReference>
<dbReference type="GO" id="GO:0090729">
    <property type="term" value="F:toxin activity"/>
    <property type="evidence" value="ECO:0007669"/>
    <property type="project" value="UniProtKB-KW"/>
</dbReference>
<comment type="caution">
    <text evidence="8">The sequence shown here is derived from an EMBL/GenBank/DDBJ whole genome shotgun (WGS) entry which is preliminary data.</text>
</comment>
<dbReference type="InterPro" id="IPR002716">
    <property type="entry name" value="PIN_dom"/>
</dbReference>
<dbReference type="Pfam" id="PF01850">
    <property type="entry name" value="PIN"/>
    <property type="match status" value="1"/>
</dbReference>
<proteinExistence type="inferred from homology"/>
<dbReference type="EC" id="3.1.-.-" evidence="6"/>
<feature type="domain" description="PIN" evidence="7">
    <location>
        <begin position="4"/>
        <end position="111"/>
    </location>
</feature>
<sequence>MIAYFDTSALLPLLLQEPGTPGVRRLWGAASARVSSRLLYVEASAVLTQARHAGRLTDEQWRDAVELLDGVWDHLDVVNVGEALVNEAAQLARHRGLRGYAAVHCASARRFVGDDVVVVSGDQQLLATCRQLGMATANAG</sequence>
<dbReference type="CDD" id="cd09874">
    <property type="entry name" value="PIN_MT3492-like"/>
    <property type="match status" value="1"/>
</dbReference>
<comment type="caution">
    <text evidence="6">Lacks conserved residue(s) required for the propagation of feature annotation.</text>
</comment>
<name>A0A9W6QWL1_9PSEU</name>
<dbReference type="EMBL" id="BSTI01000001">
    <property type="protein sequence ID" value="GLY63407.1"/>
    <property type="molecule type" value="Genomic_DNA"/>
</dbReference>
<evidence type="ECO:0000256" key="2">
    <source>
        <dbReference type="ARBA" id="ARBA00022722"/>
    </source>
</evidence>
<evidence type="ECO:0000256" key="4">
    <source>
        <dbReference type="ARBA" id="ARBA00022801"/>
    </source>
</evidence>
<dbReference type="GO" id="GO:0000287">
    <property type="term" value="F:magnesium ion binding"/>
    <property type="evidence" value="ECO:0007669"/>
    <property type="project" value="UniProtKB-UniRule"/>
</dbReference>
<evidence type="ECO:0000256" key="3">
    <source>
        <dbReference type="ARBA" id="ARBA00022723"/>
    </source>
</evidence>
<reference evidence="8" key="1">
    <citation type="submission" date="2023-03" db="EMBL/GenBank/DDBJ databases">
        <title>Amycolatopsis taiwanensis NBRC 103393.</title>
        <authorList>
            <person name="Ichikawa N."/>
            <person name="Sato H."/>
            <person name="Tonouchi N."/>
        </authorList>
    </citation>
    <scope>NUCLEOTIDE SEQUENCE</scope>
    <source>
        <strain evidence="8">NBRC 103393</strain>
    </source>
</reference>
<gene>
    <name evidence="6" type="primary">vapC</name>
    <name evidence="8" type="ORF">Atai01_00260</name>
</gene>
<comment type="similarity">
    <text evidence="6">Belongs to the PINc/VapC protein family.</text>
</comment>
<feature type="binding site" evidence="6">
    <location>
        <position position="6"/>
    </location>
    <ligand>
        <name>Mg(2+)</name>
        <dbReference type="ChEBI" id="CHEBI:18420"/>
    </ligand>
</feature>
<comment type="cofactor">
    <cofactor evidence="6">
        <name>Mg(2+)</name>
        <dbReference type="ChEBI" id="CHEBI:18420"/>
    </cofactor>
</comment>
<keyword evidence="9" id="KW-1185">Reference proteome</keyword>
<comment type="function">
    <text evidence="6">Toxic component of a toxin-antitoxin (TA) system. An RNase.</text>
</comment>